<keyword evidence="1" id="KW-0472">Membrane</keyword>
<feature type="transmembrane region" description="Helical" evidence="1">
    <location>
        <begin position="12"/>
        <end position="29"/>
    </location>
</feature>
<keyword evidence="1" id="KW-0812">Transmembrane</keyword>
<proteinExistence type="predicted"/>
<dbReference type="AlphaFoldDB" id="A0AAE3IMD6"/>
<gene>
    <name evidence="2" type="ORF">OD355_00390</name>
</gene>
<name>A0AAE3IMD6_9BACT</name>
<organism evidence="2 3">
    <name type="scientific">Haoranjiania flava</name>
    <dbReference type="NCBI Taxonomy" id="1856322"/>
    <lineage>
        <taxon>Bacteria</taxon>
        <taxon>Pseudomonadati</taxon>
        <taxon>Bacteroidota</taxon>
        <taxon>Chitinophagia</taxon>
        <taxon>Chitinophagales</taxon>
        <taxon>Chitinophagaceae</taxon>
        <taxon>Haoranjiania</taxon>
    </lineage>
</organism>
<sequence length="78" mass="8747">MIKNYLKQWNVMRLIRLLLGLAIIVQGIWTKENAFIMLGIFFTALPLLNIGCCSTGGCSVNTQKTQKPASDVTFEEIK</sequence>
<keyword evidence="3" id="KW-1185">Reference proteome</keyword>
<comment type="caution">
    <text evidence="2">The sequence shown here is derived from an EMBL/GenBank/DDBJ whole genome shotgun (WGS) entry which is preliminary data.</text>
</comment>
<dbReference type="RefSeq" id="WP_263036459.1">
    <property type="nucleotide sequence ID" value="NZ_JAOTPL010000001.1"/>
</dbReference>
<evidence type="ECO:0000313" key="2">
    <source>
        <dbReference type="EMBL" id="MCU7692971.1"/>
    </source>
</evidence>
<keyword evidence="1" id="KW-1133">Transmembrane helix</keyword>
<evidence type="ECO:0000256" key="1">
    <source>
        <dbReference type="SAM" id="Phobius"/>
    </source>
</evidence>
<feature type="transmembrane region" description="Helical" evidence="1">
    <location>
        <begin position="35"/>
        <end position="58"/>
    </location>
</feature>
<reference evidence="2" key="1">
    <citation type="submission" date="2022-10" db="EMBL/GenBank/DDBJ databases">
        <authorList>
            <person name="Kim H.S."/>
            <person name="Kim J.-S."/>
            <person name="Suh M.K."/>
            <person name="Eom M.K."/>
            <person name="Lee J.-S."/>
        </authorList>
    </citation>
    <scope>NUCLEOTIDE SEQUENCE</scope>
    <source>
        <strain evidence="2">LIP-5</strain>
    </source>
</reference>
<evidence type="ECO:0008006" key="4">
    <source>
        <dbReference type="Google" id="ProtNLM"/>
    </source>
</evidence>
<dbReference type="Proteomes" id="UP001209317">
    <property type="component" value="Unassembled WGS sequence"/>
</dbReference>
<accession>A0AAE3IMD6</accession>
<dbReference type="EMBL" id="JAOTPL010000001">
    <property type="protein sequence ID" value="MCU7692971.1"/>
    <property type="molecule type" value="Genomic_DNA"/>
</dbReference>
<evidence type="ECO:0000313" key="3">
    <source>
        <dbReference type="Proteomes" id="UP001209317"/>
    </source>
</evidence>
<protein>
    <recommendedName>
        <fullName evidence="4">DUF2892 domain-containing protein</fullName>
    </recommendedName>
</protein>